<dbReference type="EC" id="3.2.1.52" evidence="11"/>
<keyword evidence="9 11" id="KW-0961">Cell wall biogenesis/degradation</keyword>
<evidence type="ECO:0000256" key="6">
    <source>
        <dbReference type="ARBA" id="ARBA00022984"/>
    </source>
</evidence>
<dbReference type="SUPFAM" id="SSF51445">
    <property type="entry name" value="(Trans)glycosidases"/>
    <property type="match status" value="1"/>
</dbReference>
<evidence type="ECO:0000256" key="5">
    <source>
        <dbReference type="ARBA" id="ARBA00022960"/>
    </source>
</evidence>
<feature type="binding site" evidence="11">
    <location>
        <begin position="160"/>
        <end position="161"/>
    </location>
    <ligand>
        <name>substrate</name>
    </ligand>
</feature>
<dbReference type="InterPro" id="IPR036962">
    <property type="entry name" value="Glyco_hydro_3_N_sf"/>
</dbReference>
<dbReference type="RefSeq" id="WP_062665166.1">
    <property type="nucleotide sequence ID" value="NZ_FIZX01000002.1"/>
</dbReference>
<dbReference type="InterPro" id="IPR019800">
    <property type="entry name" value="Glyco_hydro_3_AS"/>
</dbReference>
<reference evidence="14" key="1">
    <citation type="submission" date="2016-02" db="EMBL/GenBank/DDBJ databases">
        <authorList>
            <person name="Rodrigo-Torres Lidia"/>
            <person name="Arahal R.David."/>
        </authorList>
    </citation>
    <scope>NUCLEOTIDE SEQUENCE [LARGE SCALE GENOMIC DNA]</scope>
    <source>
        <strain evidence="14">CECT 9029</strain>
    </source>
</reference>
<dbReference type="GO" id="GO:0004563">
    <property type="term" value="F:beta-N-acetylhexosaminidase activity"/>
    <property type="evidence" value="ECO:0007669"/>
    <property type="project" value="UniProtKB-UniRule"/>
</dbReference>
<dbReference type="InterPro" id="IPR017853">
    <property type="entry name" value="GH"/>
</dbReference>
<dbReference type="AlphaFoldDB" id="A0A128F7Y7"/>
<feature type="binding site" evidence="11">
    <location>
        <position position="70"/>
    </location>
    <ligand>
        <name>substrate</name>
    </ligand>
</feature>
<dbReference type="InterPro" id="IPR050226">
    <property type="entry name" value="NagZ_Beta-hexosaminidase"/>
</dbReference>
<evidence type="ECO:0000256" key="10">
    <source>
        <dbReference type="ARBA" id="ARBA00037880"/>
    </source>
</evidence>
<evidence type="ECO:0000313" key="13">
    <source>
        <dbReference type="EMBL" id="CZF82917.1"/>
    </source>
</evidence>
<dbReference type="PROSITE" id="PS00775">
    <property type="entry name" value="GLYCOSYL_HYDROL_F3"/>
    <property type="match status" value="1"/>
</dbReference>
<keyword evidence="5 11" id="KW-0133">Cell shape</keyword>
<feature type="active site" description="Nucleophile" evidence="11">
    <location>
        <position position="243"/>
    </location>
</feature>
<evidence type="ECO:0000259" key="12">
    <source>
        <dbReference type="Pfam" id="PF00933"/>
    </source>
</evidence>
<feature type="site" description="Important for catalytic activity" evidence="11">
    <location>
        <position position="171"/>
    </location>
</feature>
<dbReference type="NCBIfam" id="NF003740">
    <property type="entry name" value="PRK05337.1"/>
    <property type="match status" value="1"/>
</dbReference>
<comment type="catalytic activity">
    <reaction evidence="1 11">
        <text>Hydrolysis of terminal non-reducing N-acetyl-D-hexosamine residues in N-acetyl-beta-D-hexosaminides.</text>
        <dbReference type="EC" id="3.2.1.52"/>
    </reaction>
</comment>
<keyword evidence="8 11" id="KW-0131">Cell cycle</keyword>
<keyword evidence="4 11" id="KW-0378">Hydrolase</keyword>
<dbReference type="STRING" id="1796497.GCE9029_03521"/>
<dbReference type="GO" id="GO:0005737">
    <property type="term" value="C:cytoplasm"/>
    <property type="evidence" value="ECO:0007669"/>
    <property type="project" value="UniProtKB-SubCell"/>
</dbReference>
<accession>A0A128F7Y7</accession>
<evidence type="ECO:0000313" key="14">
    <source>
        <dbReference type="Proteomes" id="UP000071641"/>
    </source>
</evidence>
<protein>
    <recommendedName>
        <fullName evidence="11">Beta-hexosaminidase</fullName>
        <ecNumber evidence="11">3.2.1.52</ecNumber>
    </recommendedName>
    <alternativeName>
        <fullName evidence="11">Beta-N-acetylhexosaminidase</fullName>
    </alternativeName>
    <alternativeName>
        <fullName evidence="11">N-acetyl-beta-glucosaminidase</fullName>
    </alternativeName>
</protein>
<feature type="binding site" evidence="11">
    <location>
        <position position="130"/>
    </location>
    <ligand>
        <name>substrate</name>
    </ligand>
</feature>
<dbReference type="InterPro" id="IPR022956">
    <property type="entry name" value="Beta_hexosaminidase_bac"/>
</dbReference>
<dbReference type="InterPro" id="IPR001764">
    <property type="entry name" value="Glyco_hydro_3_N"/>
</dbReference>
<organism evidence="13 14">
    <name type="scientific">Grimontia celer</name>
    <dbReference type="NCBI Taxonomy" id="1796497"/>
    <lineage>
        <taxon>Bacteria</taxon>
        <taxon>Pseudomonadati</taxon>
        <taxon>Pseudomonadota</taxon>
        <taxon>Gammaproteobacteria</taxon>
        <taxon>Vibrionales</taxon>
        <taxon>Vibrionaceae</taxon>
        <taxon>Grimontia</taxon>
    </lineage>
</organism>
<comment type="similarity">
    <text evidence="11">Belongs to the glycosyl hydrolase 3 family. NagZ subfamily.</text>
</comment>
<evidence type="ECO:0000256" key="3">
    <source>
        <dbReference type="ARBA" id="ARBA00022618"/>
    </source>
</evidence>
<evidence type="ECO:0000256" key="11">
    <source>
        <dbReference type="HAMAP-Rule" id="MF_00364"/>
    </source>
</evidence>
<comment type="function">
    <text evidence="11">Plays a role in peptidoglycan recycling by cleaving the terminal beta-1,4-linked N-acetylglucosamine (GlcNAc) from peptide-linked peptidoglycan fragments, giving rise to free GlcNAc, anhydro-N-acetylmuramic acid and anhydro-N-acetylmuramic acid-linked peptides.</text>
</comment>
<dbReference type="FunFam" id="3.20.20.300:FF:000001">
    <property type="entry name" value="Beta-hexosaminidase"/>
    <property type="match status" value="1"/>
</dbReference>
<gene>
    <name evidence="11 13" type="primary">nagZ</name>
    <name evidence="13" type="ORF">GCE9029_03521</name>
</gene>
<proteinExistence type="inferred from homology"/>
<dbReference type="Proteomes" id="UP000071641">
    <property type="component" value="Unassembled WGS sequence"/>
</dbReference>
<evidence type="ECO:0000256" key="8">
    <source>
        <dbReference type="ARBA" id="ARBA00023306"/>
    </source>
</evidence>
<sequence length="339" mass="37702">MGPLWLDLEGCELDAEERELLEHPSVGGLILFARNYHDSRQLAALTESVRKAAKRPILIGVDQEGGRVQRFREHFTIIPPAQSYAQMEDGLTLAQEAGWLMAAELMAHDIDLSFAPVLDRGFDCKAIGSRAFGDDNDTVIRYSTAFMAGMKEAGMATTGKHFPGHGAVIADSHFESPKDERDDLFEQDMAIFTAQIEAGVLDAMMPAHVIYPHYDDLPASGSPFWLKKVLREQLGFQGIVFSDDLSMEGATVMGGPAERCQQALAAGCDMLLLCNNRQSSIEALDNLPIIEVPQAASLAKKHQFTVRDLQSAEKWRDVKKRVEQRHVEWQEKQSQPYQS</sequence>
<keyword evidence="6 11" id="KW-0573">Peptidoglycan synthesis</keyword>
<comment type="pathway">
    <text evidence="10 11">Cell wall biogenesis; peptidoglycan recycling.</text>
</comment>
<dbReference type="GO" id="GO:0005975">
    <property type="term" value="P:carbohydrate metabolic process"/>
    <property type="evidence" value="ECO:0007669"/>
    <property type="project" value="InterPro"/>
</dbReference>
<keyword evidence="2 11" id="KW-0963">Cytoplasm</keyword>
<dbReference type="GO" id="GO:0009254">
    <property type="term" value="P:peptidoglycan turnover"/>
    <property type="evidence" value="ECO:0007669"/>
    <property type="project" value="UniProtKB-UniRule"/>
</dbReference>
<keyword evidence="14" id="KW-1185">Reference proteome</keyword>
<dbReference type="HAMAP" id="MF_00364">
    <property type="entry name" value="NagZ"/>
    <property type="match status" value="1"/>
</dbReference>
<feature type="domain" description="Glycoside hydrolase family 3 N-terminal" evidence="12">
    <location>
        <begin position="13"/>
        <end position="286"/>
    </location>
</feature>
<evidence type="ECO:0000256" key="9">
    <source>
        <dbReference type="ARBA" id="ARBA00023316"/>
    </source>
</evidence>
<keyword evidence="3 11" id="KW-0132">Cell division</keyword>
<dbReference type="GO" id="GO:0051301">
    <property type="term" value="P:cell division"/>
    <property type="evidence" value="ECO:0007669"/>
    <property type="project" value="UniProtKB-KW"/>
</dbReference>
<feature type="active site" description="Proton donor/acceptor" evidence="11">
    <location>
        <position position="173"/>
    </location>
</feature>
<feature type="binding site" evidence="11">
    <location>
        <position position="62"/>
    </location>
    <ligand>
        <name>substrate</name>
    </ligand>
</feature>
<comment type="subcellular location">
    <subcellularLocation>
        <location evidence="11">Cytoplasm</location>
    </subcellularLocation>
</comment>
<dbReference type="EMBL" id="FIZX01000002">
    <property type="protein sequence ID" value="CZF82917.1"/>
    <property type="molecule type" value="Genomic_DNA"/>
</dbReference>
<keyword evidence="7 11" id="KW-0326">Glycosidase</keyword>
<name>A0A128F7Y7_9GAMM</name>
<dbReference type="UniPathway" id="UPA00544"/>
<dbReference type="PANTHER" id="PTHR30480">
    <property type="entry name" value="BETA-HEXOSAMINIDASE-RELATED"/>
    <property type="match status" value="1"/>
</dbReference>
<evidence type="ECO:0000256" key="7">
    <source>
        <dbReference type="ARBA" id="ARBA00023295"/>
    </source>
</evidence>
<dbReference type="Pfam" id="PF00933">
    <property type="entry name" value="Glyco_hydro_3"/>
    <property type="match status" value="1"/>
</dbReference>
<evidence type="ECO:0000256" key="1">
    <source>
        <dbReference type="ARBA" id="ARBA00001231"/>
    </source>
</evidence>
<dbReference type="OrthoDB" id="9786661at2"/>
<dbReference type="GO" id="GO:0009252">
    <property type="term" value="P:peptidoglycan biosynthetic process"/>
    <property type="evidence" value="ECO:0007669"/>
    <property type="project" value="UniProtKB-KW"/>
</dbReference>
<dbReference type="GO" id="GO:0071555">
    <property type="term" value="P:cell wall organization"/>
    <property type="evidence" value="ECO:0007669"/>
    <property type="project" value="UniProtKB-KW"/>
</dbReference>
<dbReference type="GO" id="GO:0008360">
    <property type="term" value="P:regulation of cell shape"/>
    <property type="evidence" value="ECO:0007669"/>
    <property type="project" value="UniProtKB-KW"/>
</dbReference>
<evidence type="ECO:0000256" key="4">
    <source>
        <dbReference type="ARBA" id="ARBA00022801"/>
    </source>
</evidence>
<dbReference type="PANTHER" id="PTHR30480:SF13">
    <property type="entry name" value="BETA-HEXOSAMINIDASE"/>
    <property type="match status" value="1"/>
</dbReference>
<evidence type="ECO:0000256" key="2">
    <source>
        <dbReference type="ARBA" id="ARBA00022490"/>
    </source>
</evidence>
<dbReference type="Gene3D" id="3.20.20.300">
    <property type="entry name" value="Glycoside hydrolase, family 3, N-terminal domain"/>
    <property type="match status" value="1"/>
</dbReference>